<dbReference type="AlphaFoldDB" id="A0A813LM46"/>
<evidence type="ECO:0000313" key="1">
    <source>
        <dbReference type="EMBL" id="CAE8733335.1"/>
    </source>
</evidence>
<gene>
    <name evidence="1" type="ORF">PGLA2088_LOCUS46796</name>
</gene>
<dbReference type="InterPro" id="IPR011009">
    <property type="entry name" value="Kinase-like_dom_sf"/>
</dbReference>
<feature type="non-terminal residue" evidence="1">
    <location>
        <position position="1"/>
    </location>
</feature>
<sequence length="316" mass="37122">WKPYEVLPVAEKYFDFTLEPRMRYEMYYCIMKAQARLAAWDKIGRFDVVPPEVRGSSMAPPPPFSLPFPRQLPQKRREALRRTGGMCEKLWREFIGDLAKSCYPPEFSDPAFLDAVGNCILDTIPYKDDVAMYACNFPDMIALQHSNLQSDNAFYWRTDEDDMDCGIIDWGGCSPGHFPAKMQASVTSAEGEILDEHEDGLLQCFIDEYYKECGILLNLEEFRRQWWLTYCSYVQSMGTNIEMEIYRCTPREQWKTIRDLWDDRAVGVWNVRCFAFMIGSALKYLHLRWTRKGRGKLHIHDTFSEWKAYWETKGMT</sequence>
<reference evidence="1" key="1">
    <citation type="submission" date="2021-02" db="EMBL/GenBank/DDBJ databases">
        <authorList>
            <person name="Dougan E. K."/>
            <person name="Rhodes N."/>
            <person name="Thang M."/>
            <person name="Chan C."/>
        </authorList>
    </citation>
    <scope>NUCLEOTIDE SEQUENCE</scope>
</reference>
<comment type="caution">
    <text evidence="1">The sequence shown here is derived from an EMBL/GenBank/DDBJ whole genome shotgun (WGS) entry which is preliminary data.</text>
</comment>
<dbReference type="EMBL" id="CAJNNW010036319">
    <property type="protein sequence ID" value="CAE8733335.1"/>
    <property type="molecule type" value="Genomic_DNA"/>
</dbReference>
<dbReference type="Proteomes" id="UP000626109">
    <property type="component" value="Unassembled WGS sequence"/>
</dbReference>
<dbReference type="SUPFAM" id="SSF56112">
    <property type="entry name" value="Protein kinase-like (PK-like)"/>
    <property type="match status" value="1"/>
</dbReference>
<organism evidence="1 2">
    <name type="scientific">Polarella glacialis</name>
    <name type="common">Dinoflagellate</name>
    <dbReference type="NCBI Taxonomy" id="89957"/>
    <lineage>
        <taxon>Eukaryota</taxon>
        <taxon>Sar</taxon>
        <taxon>Alveolata</taxon>
        <taxon>Dinophyceae</taxon>
        <taxon>Suessiales</taxon>
        <taxon>Suessiaceae</taxon>
        <taxon>Polarella</taxon>
    </lineage>
</organism>
<name>A0A813LM46_POLGL</name>
<proteinExistence type="predicted"/>
<accession>A0A813LM46</accession>
<evidence type="ECO:0008006" key="3">
    <source>
        <dbReference type="Google" id="ProtNLM"/>
    </source>
</evidence>
<protein>
    <recommendedName>
        <fullName evidence="3">Aminoglycoside phosphotransferase domain-containing protein</fullName>
    </recommendedName>
</protein>
<evidence type="ECO:0000313" key="2">
    <source>
        <dbReference type="Proteomes" id="UP000626109"/>
    </source>
</evidence>